<dbReference type="InterPro" id="IPR000182">
    <property type="entry name" value="GNAT_dom"/>
</dbReference>
<dbReference type="Proteomes" id="UP001057375">
    <property type="component" value="Unassembled WGS sequence"/>
</dbReference>
<dbReference type="Pfam" id="PF13508">
    <property type="entry name" value="Acetyltransf_7"/>
    <property type="match status" value="1"/>
</dbReference>
<proteinExistence type="predicted"/>
<evidence type="ECO:0000313" key="3">
    <source>
        <dbReference type="Proteomes" id="UP001057375"/>
    </source>
</evidence>
<evidence type="ECO:0000313" key="2">
    <source>
        <dbReference type="EMBL" id="GKT37767.1"/>
    </source>
</evidence>
<dbReference type="EMBL" id="BQXS01005177">
    <property type="protein sequence ID" value="GKT37767.1"/>
    <property type="molecule type" value="Genomic_DNA"/>
</dbReference>
<dbReference type="PROSITE" id="PS51186">
    <property type="entry name" value="GNAT"/>
    <property type="match status" value="1"/>
</dbReference>
<gene>
    <name evidence="2" type="ORF">ADUPG1_003705</name>
</gene>
<dbReference type="InterPro" id="IPR016181">
    <property type="entry name" value="Acyl_CoA_acyltransferase"/>
</dbReference>
<dbReference type="CDD" id="cd04301">
    <property type="entry name" value="NAT_SF"/>
    <property type="match status" value="1"/>
</dbReference>
<organism evidence="2 3">
    <name type="scientific">Aduncisulcus paluster</name>
    <dbReference type="NCBI Taxonomy" id="2918883"/>
    <lineage>
        <taxon>Eukaryota</taxon>
        <taxon>Metamonada</taxon>
        <taxon>Carpediemonas-like organisms</taxon>
        <taxon>Aduncisulcus</taxon>
    </lineage>
</organism>
<reference evidence="2" key="1">
    <citation type="submission" date="2022-03" db="EMBL/GenBank/DDBJ databases">
        <title>Draft genome sequence of Aduncisulcus paluster, a free-living microaerophilic Fornicata.</title>
        <authorList>
            <person name="Yuyama I."/>
            <person name="Kume K."/>
            <person name="Tamura T."/>
            <person name="Inagaki Y."/>
            <person name="Hashimoto T."/>
        </authorList>
    </citation>
    <scope>NUCLEOTIDE SEQUENCE</scope>
    <source>
        <strain evidence="2">NY0171</strain>
    </source>
</reference>
<dbReference type="Gene3D" id="3.40.630.30">
    <property type="match status" value="1"/>
</dbReference>
<comment type="caution">
    <text evidence="2">The sequence shown here is derived from an EMBL/GenBank/DDBJ whole genome shotgun (WGS) entry which is preliminary data.</text>
</comment>
<keyword evidence="3" id="KW-1185">Reference proteome</keyword>
<sequence length="145" mass="15985">TIDNAPNNGAFLDFGKLKSEVSRGLTLYSIKVPGKEAVAGTVGIRQKSDQKYEVSRLSVHPKWQGLGFGAGLLRLAEKHIKEHYHQGEKALQGPSKDDVLVELGCIAEDESLIRFYVENGFSISGIKTFKKLPHGVCFMKKKVTL</sequence>
<feature type="domain" description="N-acetyltransferase" evidence="1">
    <location>
        <begin position="1"/>
        <end position="144"/>
    </location>
</feature>
<name>A0ABQ5KZG2_9EUKA</name>
<evidence type="ECO:0000259" key="1">
    <source>
        <dbReference type="PROSITE" id="PS51186"/>
    </source>
</evidence>
<protein>
    <submittedName>
        <fullName evidence="2">GNAT family N-acetyltransferase</fullName>
    </submittedName>
</protein>
<accession>A0ABQ5KZG2</accession>
<feature type="non-terminal residue" evidence="2">
    <location>
        <position position="1"/>
    </location>
</feature>
<dbReference type="SUPFAM" id="SSF55729">
    <property type="entry name" value="Acyl-CoA N-acyltransferases (Nat)"/>
    <property type="match status" value="1"/>
</dbReference>